<evidence type="ECO:0000256" key="7">
    <source>
        <dbReference type="SAM" id="Phobius"/>
    </source>
</evidence>
<dbReference type="Pfam" id="PF04347">
    <property type="entry name" value="FliO"/>
    <property type="match status" value="1"/>
</dbReference>
<keyword evidence="3 7" id="KW-0812">Transmembrane</keyword>
<evidence type="ECO:0008006" key="10">
    <source>
        <dbReference type="Google" id="ProtNLM"/>
    </source>
</evidence>
<dbReference type="GO" id="GO:0044781">
    <property type="term" value="P:bacterial-type flagellum organization"/>
    <property type="evidence" value="ECO:0007669"/>
    <property type="project" value="InterPro"/>
</dbReference>
<evidence type="ECO:0000256" key="6">
    <source>
        <dbReference type="SAM" id="MobiDB-lite"/>
    </source>
</evidence>
<dbReference type="Proteomes" id="UP000009223">
    <property type="component" value="Chromosome"/>
</dbReference>
<dbReference type="OrthoDB" id="361613at2"/>
<proteinExistence type="predicted"/>
<keyword evidence="2" id="KW-1003">Cell membrane</keyword>
<evidence type="ECO:0000256" key="1">
    <source>
        <dbReference type="ARBA" id="ARBA00004236"/>
    </source>
</evidence>
<organism evidence="8 9">
    <name type="scientific">Treponema primitia (strain ATCC BAA-887 / DSM 12427 / ZAS-2)</name>
    <dbReference type="NCBI Taxonomy" id="545694"/>
    <lineage>
        <taxon>Bacteria</taxon>
        <taxon>Pseudomonadati</taxon>
        <taxon>Spirochaetota</taxon>
        <taxon>Spirochaetia</taxon>
        <taxon>Spirochaetales</taxon>
        <taxon>Treponemataceae</taxon>
        <taxon>Treponema</taxon>
    </lineage>
</organism>
<evidence type="ECO:0000256" key="5">
    <source>
        <dbReference type="ARBA" id="ARBA00023136"/>
    </source>
</evidence>
<feature type="compositionally biased region" description="Basic and acidic residues" evidence="6">
    <location>
        <begin position="202"/>
        <end position="221"/>
    </location>
</feature>
<dbReference type="InterPro" id="IPR022781">
    <property type="entry name" value="Flagellar_biosynth_FliO"/>
</dbReference>
<evidence type="ECO:0000256" key="3">
    <source>
        <dbReference type="ARBA" id="ARBA00022692"/>
    </source>
</evidence>
<evidence type="ECO:0000313" key="8">
    <source>
        <dbReference type="EMBL" id="AEF84216.1"/>
    </source>
</evidence>
<comment type="subcellular location">
    <subcellularLocation>
        <location evidence="1">Cell membrane</location>
    </subcellularLocation>
</comment>
<reference evidence="9" key="1">
    <citation type="submission" date="2009-12" db="EMBL/GenBank/DDBJ databases">
        <title>Complete sequence of Treponema primitia strain ZAS-2.</title>
        <authorList>
            <person name="Tetu S.G."/>
            <person name="Matson E."/>
            <person name="Ren Q."/>
            <person name="Seshadri R."/>
            <person name="Elbourne L."/>
            <person name="Hassan K.A."/>
            <person name="Durkin A."/>
            <person name="Radune D."/>
            <person name="Mohamoud Y."/>
            <person name="Shay R."/>
            <person name="Jin S."/>
            <person name="Zhang X."/>
            <person name="Lucey K."/>
            <person name="Ballor N.R."/>
            <person name="Ottesen E."/>
            <person name="Rosenthal R."/>
            <person name="Allen A."/>
            <person name="Leadbetter J.R."/>
            <person name="Paulsen I.T."/>
        </authorList>
    </citation>
    <scope>NUCLEOTIDE SEQUENCE [LARGE SCALE GENOMIC DNA]</scope>
    <source>
        <strain evidence="9">ATCC BAA-887 / DSM 12427 / ZAS-2</strain>
    </source>
</reference>
<evidence type="ECO:0000313" key="9">
    <source>
        <dbReference type="Proteomes" id="UP000009223"/>
    </source>
</evidence>
<keyword evidence="4 7" id="KW-1133">Transmembrane helix</keyword>
<feature type="region of interest" description="Disordered" evidence="6">
    <location>
        <begin position="199"/>
        <end position="221"/>
    </location>
</feature>
<feature type="transmembrane region" description="Helical" evidence="7">
    <location>
        <begin position="85"/>
        <end position="107"/>
    </location>
</feature>
<keyword evidence="9" id="KW-1185">Reference proteome</keyword>
<gene>
    <name evidence="8" type="ordered locus">TREPR_2854</name>
</gene>
<protein>
    <recommendedName>
        <fullName evidence="10">Flagellar protein</fullName>
    </recommendedName>
</protein>
<sequence length="221" mass="23349">MGGEKLNRRQCFFAALFLSAGLFINNLNTLSAQTPDISVDSPVPRDGSLPLTETAAQTLPESQIILGEAIPGEAINAPASSSLFIVLRMVLVLALAAAAIYGLVFFFKRLSRPPGQSNPYLKVLANAPLGAGSRVSVVSLGSKAWLVGASDSGGVSLISEIEDQELVDAMLLDESRNGSRGGGGKLLNFSALLRRLGGAAAPDHRPTPESLRKRRERLKDL</sequence>
<dbReference type="EMBL" id="CP001843">
    <property type="protein sequence ID" value="AEF84216.1"/>
    <property type="molecule type" value="Genomic_DNA"/>
</dbReference>
<name>F5YPU1_TREPZ</name>
<dbReference type="AlphaFoldDB" id="F5YPU1"/>
<evidence type="ECO:0000256" key="2">
    <source>
        <dbReference type="ARBA" id="ARBA00022475"/>
    </source>
</evidence>
<accession>F5YPU1</accession>
<reference evidence="8 9" key="2">
    <citation type="journal article" date="2011" name="ISME J.">
        <title>RNA-seq reveals cooperative metabolic interactions between two termite-gut spirochete species in co-culture.</title>
        <authorList>
            <person name="Rosenthal A.Z."/>
            <person name="Matson E.G."/>
            <person name="Eldar A."/>
            <person name="Leadbetter J.R."/>
        </authorList>
    </citation>
    <scope>NUCLEOTIDE SEQUENCE [LARGE SCALE GENOMIC DNA]</scope>
    <source>
        <strain evidence="9">ATCC BAA-887 / DSM 12427 / ZAS-2</strain>
    </source>
</reference>
<dbReference type="HOGENOM" id="CLU_1250186_0_0_12"/>
<keyword evidence="5 7" id="KW-0472">Membrane</keyword>
<dbReference type="eggNOG" id="COG3190">
    <property type="taxonomic scope" value="Bacteria"/>
</dbReference>
<dbReference type="GO" id="GO:0016020">
    <property type="term" value="C:membrane"/>
    <property type="evidence" value="ECO:0007669"/>
    <property type="project" value="InterPro"/>
</dbReference>
<dbReference type="KEGG" id="tpi:TREPR_2854"/>
<evidence type="ECO:0000256" key="4">
    <source>
        <dbReference type="ARBA" id="ARBA00022989"/>
    </source>
</evidence>
<dbReference type="STRING" id="545694.TREPR_2854"/>